<dbReference type="InterPro" id="IPR019130">
    <property type="entry name" value="Macoilin"/>
</dbReference>
<comment type="subcellular location">
    <subcellularLocation>
        <location evidence="1">Nucleus membrane</location>
        <topology evidence="1">Multi-pass membrane protein</topology>
    </subcellularLocation>
    <subcellularLocation>
        <location evidence="2">Rough endoplasmic reticulum membrane</location>
        <topology evidence="2">Multi-pass membrane protein</topology>
    </subcellularLocation>
</comment>
<evidence type="ECO:0000256" key="2">
    <source>
        <dbReference type="ARBA" id="ARBA00004269"/>
    </source>
</evidence>
<feature type="compositionally biased region" description="Low complexity" evidence="8">
    <location>
        <begin position="160"/>
        <end position="171"/>
    </location>
</feature>
<evidence type="ECO:0000256" key="4">
    <source>
        <dbReference type="ARBA" id="ARBA00022824"/>
    </source>
</evidence>
<dbReference type="Proteomes" id="UP001562425">
    <property type="component" value="Unassembled WGS sequence"/>
</dbReference>
<dbReference type="AlphaFoldDB" id="A0ABD1CIM7"/>
<gene>
    <name evidence="9" type="ORF">pipiens_004460</name>
</gene>
<comment type="caution">
    <text evidence="9">The sequence shown here is derived from an EMBL/GenBank/DDBJ whole genome shotgun (WGS) entry which is preliminary data.</text>
</comment>
<evidence type="ECO:0000256" key="6">
    <source>
        <dbReference type="ARBA" id="ARBA00023136"/>
    </source>
</evidence>
<dbReference type="GO" id="GO:0031965">
    <property type="term" value="C:nuclear membrane"/>
    <property type="evidence" value="ECO:0007669"/>
    <property type="project" value="UniProtKB-SubCell"/>
</dbReference>
<keyword evidence="10" id="KW-1185">Reference proteome</keyword>
<dbReference type="PANTHER" id="PTHR13289:SF3">
    <property type="entry name" value="BIFOCAL, ISOFORM F"/>
    <property type="match status" value="1"/>
</dbReference>
<keyword evidence="7" id="KW-0539">Nucleus</keyword>
<proteinExistence type="predicted"/>
<sequence length="243" mass="25183">PGESGFVVLGDLTLETSTDPDDSWAMGPPSPCDVEFANANIVINGKSSMRNKTSRDSKFKIQFDDSLTSTFEYPSETSLLETNGFDASAVAVAAADRTLDVEPNNAGAGGGGGGGFPDNGLLSHKNTLLSSMPLGSAPFASYTPVKAAIDTTFELGVTRTPSPSSSASSTSNEHHPAQPLANGGGTNGISQPPPRFNGVVDGATLNGQQQEGGEPESIQYLKPASDEQTVNWSQGTRVTDLLF</sequence>
<protein>
    <submittedName>
        <fullName evidence="9">Uncharacterized protein</fullName>
    </submittedName>
</protein>
<name>A0ABD1CIM7_CULPP</name>
<dbReference type="PANTHER" id="PTHR13289">
    <property type="entry name" value="PROTEIN PHOSPHATASE 1-BINDING PROTEIN BIFOCAL"/>
    <property type="match status" value="1"/>
</dbReference>
<keyword evidence="3" id="KW-0812">Transmembrane</keyword>
<reference evidence="9 10" key="1">
    <citation type="submission" date="2024-05" db="EMBL/GenBank/DDBJ databases">
        <title>Culex pipiens pipiens assembly and annotation.</title>
        <authorList>
            <person name="Alout H."/>
            <person name="Durand T."/>
        </authorList>
    </citation>
    <scope>NUCLEOTIDE SEQUENCE [LARGE SCALE GENOMIC DNA]</scope>
    <source>
        <strain evidence="9">HA-2024</strain>
        <tissue evidence="9">Whole body</tissue>
    </source>
</reference>
<keyword evidence="6" id="KW-0472">Membrane</keyword>
<evidence type="ECO:0000313" key="10">
    <source>
        <dbReference type="Proteomes" id="UP001562425"/>
    </source>
</evidence>
<keyword evidence="5" id="KW-1133">Transmembrane helix</keyword>
<evidence type="ECO:0000256" key="5">
    <source>
        <dbReference type="ARBA" id="ARBA00022989"/>
    </source>
</evidence>
<feature type="region of interest" description="Disordered" evidence="8">
    <location>
        <begin position="156"/>
        <end position="215"/>
    </location>
</feature>
<evidence type="ECO:0000313" key="9">
    <source>
        <dbReference type="EMBL" id="KAL1376238.1"/>
    </source>
</evidence>
<dbReference type="EMBL" id="JBEHCU010011827">
    <property type="protein sequence ID" value="KAL1376238.1"/>
    <property type="molecule type" value="Genomic_DNA"/>
</dbReference>
<dbReference type="GO" id="GO:0030867">
    <property type="term" value="C:rough endoplasmic reticulum membrane"/>
    <property type="evidence" value="ECO:0007669"/>
    <property type="project" value="UniProtKB-SubCell"/>
</dbReference>
<organism evidence="9 10">
    <name type="scientific">Culex pipiens pipiens</name>
    <name type="common">Northern house mosquito</name>
    <dbReference type="NCBI Taxonomy" id="38569"/>
    <lineage>
        <taxon>Eukaryota</taxon>
        <taxon>Metazoa</taxon>
        <taxon>Ecdysozoa</taxon>
        <taxon>Arthropoda</taxon>
        <taxon>Hexapoda</taxon>
        <taxon>Insecta</taxon>
        <taxon>Pterygota</taxon>
        <taxon>Neoptera</taxon>
        <taxon>Endopterygota</taxon>
        <taxon>Diptera</taxon>
        <taxon>Nematocera</taxon>
        <taxon>Culicoidea</taxon>
        <taxon>Culicidae</taxon>
        <taxon>Culicinae</taxon>
        <taxon>Culicini</taxon>
        <taxon>Culex</taxon>
        <taxon>Culex</taxon>
    </lineage>
</organism>
<evidence type="ECO:0000256" key="8">
    <source>
        <dbReference type="SAM" id="MobiDB-lite"/>
    </source>
</evidence>
<accession>A0ABD1CIM7</accession>
<evidence type="ECO:0000256" key="3">
    <source>
        <dbReference type="ARBA" id="ARBA00022692"/>
    </source>
</evidence>
<feature type="non-terminal residue" evidence="9">
    <location>
        <position position="1"/>
    </location>
</feature>
<evidence type="ECO:0000256" key="7">
    <source>
        <dbReference type="ARBA" id="ARBA00023242"/>
    </source>
</evidence>
<keyword evidence="4" id="KW-0256">Endoplasmic reticulum</keyword>
<evidence type="ECO:0000256" key="1">
    <source>
        <dbReference type="ARBA" id="ARBA00004232"/>
    </source>
</evidence>